<keyword evidence="2" id="KW-0808">Transferase</keyword>
<feature type="domain" description="Methyltransferase" evidence="1">
    <location>
        <begin position="48"/>
        <end position="169"/>
    </location>
</feature>
<dbReference type="Proteomes" id="UP000195607">
    <property type="component" value="Chromosome I"/>
</dbReference>
<reference evidence="2 3" key="1">
    <citation type="submission" date="2016-04" db="EMBL/GenBank/DDBJ databases">
        <authorList>
            <person name="Evans L.H."/>
            <person name="Alamgir A."/>
            <person name="Owens N."/>
            <person name="Weber N.D."/>
            <person name="Virtaneva K."/>
            <person name="Barbian K."/>
            <person name="Babar A."/>
            <person name="Rosenke K."/>
        </authorList>
    </citation>
    <scope>NUCLEOTIDE SEQUENCE [LARGE SCALE GENOMIC DNA]</scope>
    <source>
        <strain evidence="3">S5(T) (JCM 30642 \VKM B-2941)</strain>
    </source>
</reference>
<dbReference type="AlphaFoldDB" id="A0A1N5VFE9"/>
<evidence type="ECO:0000313" key="2">
    <source>
        <dbReference type="EMBL" id="SIM71339.1"/>
    </source>
</evidence>
<accession>A0A1N5VFE9</accession>
<dbReference type="InterPro" id="IPR029063">
    <property type="entry name" value="SAM-dependent_MTases_sf"/>
</dbReference>
<proteinExistence type="predicted"/>
<dbReference type="PANTHER" id="PTHR43861:SF1">
    <property type="entry name" value="TRANS-ACONITATE 2-METHYLTRANSFERASE"/>
    <property type="match status" value="1"/>
</dbReference>
<dbReference type="PANTHER" id="PTHR43861">
    <property type="entry name" value="TRANS-ACONITATE 2-METHYLTRANSFERASE-RELATED"/>
    <property type="match status" value="1"/>
</dbReference>
<organism evidence="2 3">
    <name type="scientific">Cuniculiplasma divulgatum</name>
    <dbReference type="NCBI Taxonomy" id="1673428"/>
    <lineage>
        <taxon>Archaea</taxon>
        <taxon>Methanobacteriati</taxon>
        <taxon>Thermoplasmatota</taxon>
        <taxon>Thermoplasmata</taxon>
        <taxon>Thermoplasmatales</taxon>
        <taxon>Cuniculiplasmataceae</taxon>
        <taxon>Cuniculiplasma</taxon>
    </lineage>
</organism>
<evidence type="ECO:0000313" key="3">
    <source>
        <dbReference type="Proteomes" id="UP000195607"/>
    </source>
</evidence>
<evidence type="ECO:0000259" key="1">
    <source>
        <dbReference type="Pfam" id="PF13847"/>
    </source>
</evidence>
<dbReference type="GeneID" id="41588595"/>
<dbReference type="SUPFAM" id="SSF53335">
    <property type="entry name" value="S-adenosyl-L-methionine-dependent methyltransferases"/>
    <property type="match status" value="1"/>
</dbReference>
<dbReference type="GO" id="GO:0032259">
    <property type="term" value="P:methylation"/>
    <property type="evidence" value="ECO:0007669"/>
    <property type="project" value="UniProtKB-KW"/>
</dbReference>
<dbReference type="InterPro" id="IPR025714">
    <property type="entry name" value="Methyltranfer_dom"/>
</dbReference>
<dbReference type="Pfam" id="PF13847">
    <property type="entry name" value="Methyltransf_31"/>
    <property type="match status" value="1"/>
</dbReference>
<gene>
    <name evidence="2" type="ORF">CSP5_1348</name>
</gene>
<dbReference type="RefSeq" id="WP_148689942.1">
    <property type="nucleotide sequence ID" value="NZ_LT671858.1"/>
</dbReference>
<name>A0A1N5VFE9_9ARCH</name>
<protein>
    <submittedName>
        <fullName evidence="2">SAM-dependent methyltransferase</fullName>
    </submittedName>
</protein>
<dbReference type="Gene3D" id="3.40.50.150">
    <property type="entry name" value="Vaccinia Virus protein VP39"/>
    <property type="match status" value="1"/>
</dbReference>
<keyword evidence="2" id="KW-0489">Methyltransferase</keyword>
<sequence length="201" mass="23388">MSDDFYVEGEEKFGAISSHFYNISKVIPVFRRYNKFVLNDLLSYKISNAMDVGCGTGNMLISLWNLNPSATYLGIDPSPDMIKIAASKARKKGSTEKINFKQGSSRMIPTDSKFDMIYVSMSFHHWKQRNESIIYLMQFLKQQGHINIYELQPQKTFYKRIANSHTMSEEKFKEIGSELNLNFNIKKDKEFIRCSFTQKIE</sequence>
<dbReference type="EMBL" id="LT671858">
    <property type="protein sequence ID" value="SIM71339.1"/>
    <property type="molecule type" value="Genomic_DNA"/>
</dbReference>
<dbReference type="CDD" id="cd02440">
    <property type="entry name" value="AdoMet_MTases"/>
    <property type="match status" value="1"/>
</dbReference>
<dbReference type="GO" id="GO:0008168">
    <property type="term" value="F:methyltransferase activity"/>
    <property type="evidence" value="ECO:0007669"/>
    <property type="project" value="UniProtKB-KW"/>
</dbReference>